<accession>A0ABV1AI33</accession>
<evidence type="ECO:0000313" key="2">
    <source>
        <dbReference type="Proteomes" id="UP001446032"/>
    </source>
</evidence>
<dbReference type="RefSeq" id="WP_147399618.1">
    <property type="nucleotide sequence ID" value="NZ_JBBMEI010000005.1"/>
</dbReference>
<protein>
    <submittedName>
        <fullName evidence="1">Uncharacterized protein</fullName>
    </submittedName>
</protein>
<evidence type="ECO:0000313" key="1">
    <source>
        <dbReference type="EMBL" id="MEQ2357313.1"/>
    </source>
</evidence>
<gene>
    <name evidence="1" type="ORF">WMO75_02965</name>
</gene>
<sequence>MSIISNVMEQVNKSDKKQLKGKLRTGTVALLIALLAAASATYAWYIYNTSRHTTKVRMAAGAGVNLQISNSYNGTYGSAAVLDSFSGQLNPVSTNRISGGFQKVLGFTNGTENQSNLVANLFGKGAYTDYYKTSLFLKSNGESTDIYIADIGFEDSDEKNPISSAIRAGFVVHKAGRNQPTEAEYIFAISDKKNPEAEYNTATGKEGDVLDCTKTDGTTVSFTPYTSAAYCTYDKNTGTVSLKSGSLKLCTTTGKNGSAGDPVQIDLYIWLEGCDEDCTRNLCSQTLKNLSVSFAGVVKES</sequence>
<name>A0ABV1AI33_9FIRM</name>
<organism evidence="1 2">
    <name type="scientific">Blautia intestinihominis</name>
    <dbReference type="NCBI Taxonomy" id="3133152"/>
    <lineage>
        <taxon>Bacteria</taxon>
        <taxon>Bacillati</taxon>
        <taxon>Bacillota</taxon>
        <taxon>Clostridia</taxon>
        <taxon>Lachnospirales</taxon>
        <taxon>Lachnospiraceae</taxon>
        <taxon>Blautia</taxon>
    </lineage>
</organism>
<proteinExistence type="predicted"/>
<comment type="caution">
    <text evidence="1">The sequence shown here is derived from an EMBL/GenBank/DDBJ whole genome shotgun (WGS) entry which is preliminary data.</text>
</comment>
<keyword evidence="2" id="KW-1185">Reference proteome</keyword>
<dbReference type="Proteomes" id="UP001446032">
    <property type="component" value="Unassembled WGS sequence"/>
</dbReference>
<dbReference type="EMBL" id="JBBMEI010000005">
    <property type="protein sequence ID" value="MEQ2357313.1"/>
    <property type="molecule type" value="Genomic_DNA"/>
</dbReference>
<reference evidence="1 2" key="1">
    <citation type="submission" date="2024-03" db="EMBL/GenBank/DDBJ databases">
        <title>Human intestinal bacterial collection.</title>
        <authorList>
            <person name="Pauvert C."/>
            <person name="Hitch T.C.A."/>
            <person name="Clavel T."/>
        </authorList>
    </citation>
    <scope>NUCLEOTIDE SEQUENCE [LARGE SCALE GENOMIC DNA]</scope>
    <source>
        <strain evidence="1 2">CLA-AA-H95</strain>
    </source>
</reference>